<dbReference type="EMBL" id="CP001649">
    <property type="protein sequence ID" value="ACS79398.1"/>
    <property type="molecule type" value="Genomic_DNA"/>
</dbReference>
<sequence length="479" mass="52103">MSEAGKTAFRIEKDALGEMEIPAESYYGIHTRRAMLNFPLSDSRIHDRFIRSFGQVKEACAAVNMKLGFLDDRIGRAVITACRDVSSGKLNSSIVVDPYQGGAGTSTNMNFNEVIANRAAEILGGELGDYGLVHPVDHVNMHQSTNDVYPTALKVAVLALLVDLEKEVSKLQGTLQHKEAEFSQVVKVGRTQLMDAVPMTLGMTFGVFADAVARDRWRIFKCRERIKKVNLGGTAIGTGLGAPRDYILQVAGELKNICGLPVSRSENLIDTTQNCDSFVEVSGMLKSYATNLMKIANDLRLLSSGPSTGLGEIKLPARQCGSSIMAGKVNPVIPESVAQVALQVMGNDQTITLAASMAQLELNQFMPLLAHNILNSLSLLQNVTVSFTRNCVHGITADTDRCREHMESSYALATVLVPVLGYSSVEKLIDSCRESGRSLRDEIVFQGLAGADEVDELLSPQRLCKQGFTSDEVKWGKKK</sequence>
<dbReference type="SUPFAM" id="SSF48557">
    <property type="entry name" value="L-aspartase-like"/>
    <property type="match status" value="1"/>
</dbReference>
<dbReference type="PANTHER" id="PTHR42696">
    <property type="entry name" value="ASPARTATE AMMONIA-LYASE"/>
    <property type="match status" value="1"/>
</dbReference>
<name>C6C202_MARSD</name>
<evidence type="ECO:0000313" key="4">
    <source>
        <dbReference type="EMBL" id="ACS79398.1"/>
    </source>
</evidence>
<dbReference type="InterPro" id="IPR022761">
    <property type="entry name" value="Fumarate_lyase_N"/>
</dbReference>
<keyword evidence="5" id="KW-1185">Reference proteome</keyword>
<dbReference type="InterPro" id="IPR051546">
    <property type="entry name" value="Aspartate_Ammonia-Lyase"/>
</dbReference>
<dbReference type="Proteomes" id="UP000002601">
    <property type="component" value="Chromosome"/>
</dbReference>
<evidence type="ECO:0000259" key="2">
    <source>
        <dbReference type="Pfam" id="PF00206"/>
    </source>
</evidence>
<dbReference type="RefSeq" id="WP_015851216.1">
    <property type="nucleotide sequence ID" value="NC_012881.1"/>
</dbReference>
<dbReference type="PANTHER" id="PTHR42696:SF2">
    <property type="entry name" value="ASPARTATE AMMONIA-LYASE"/>
    <property type="match status" value="1"/>
</dbReference>
<keyword evidence="1 4" id="KW-0456">Lyase</keyword>
<dbReference type="NCBIfam" id="NF008909">
    <property type="entry name" value="PRK12273.1"/>
    <property type="match status" value="1"/>
</dbReference>
<dbReference type="InterPro" id="IPR018951">
    <property type="entry name" value="Fumarase_C_C"/>
</dbReference>
<accession>C6C202</accession>
<dbReference type="GO" id="GO:0006099">
    <property type="term" value="P:tricarboxylic acid cycle"/>
    <property type="evidence" value="ECO:0007669"/>
    <property type="project" value="InterPro"/>
</dbReference>
<dbReference type="GO" id="GO:0006531">
    <property type="term" value="P:aspartate metabolic process"/>
    <property type="evidence" value="ECO:0007669"/>
    <property type="project" value="TreeGrafter"/>
</dbReference>
<dbReference type="InterPro" id="IPR000362">
    <property type="entry name" value="Fumarate_lyase_fam"/>
</dbReference>
<dbReference type="Pfam" id="PF00206">
    <property type="entry name" value="Lyase_1"/>
    <property type="match status" value="1"/>
</dbReference>
<feature type="domain" description="Fumarase C C-terminal" evidence="3">
    <location>
        <begin position="412"/>
        <end position="464"/>
    </location>
</feature>
<dbReference type="PRINTS" id="PR00149">
    <property type="entry name" value="FUMRATELYASE"/>
</dbReference>
<proteinExistence type="predicted"/>
<feature type="domain" description="Fumarate lyase N-terminal" evidence="2">
    <location>
        <begin position="17"/>
        <end position="346"/>
    </location>
</feature>
<dbReference type="InterPro" id="IPR020557">
    <property type="entry name" value="Fumarate_lyase_CS"/>
</dbReference>
<evidence type="ECO:0000256" key="1">
    <source>
        <dbReference type="ARBA" id="ARBA00023239"/>
    </source>
</evidence>
<dbReference type="InterPro" id="IPR008948">
    <property type="entry name" value="L-Aspartase-like"/>
</dbReference>
<dbReference type="Gene3D" id="1.10.40.30">
    <property type="entry name" value="Fumarase/aspartase (C-terminal domain)"/>
    <property type="match status" value="1"/>
</dbReference>
<dbReference type="GO" id="GO:0005829">
    <property type="term" value="C:cytosol"/>
    <property type="evidence" value="ECO:0007669"/>
    <property type="project" value="TreeGrafter"/>
</dbReference>
<dbReference type="FunFam" id="1.10.275.10:FF:000001">
    <property type="entry name" value="Fumarate hydratase, mitochondrial"/>
    <property type="match status" value="1"/>
</dbReference>
<dbReference type="FunFam" id="1.20.200.10:FF:000001">
    <property type="entry name" value="Fumarate hydratase, mitochondrial"/>
    <property type="match status" value="1"/>
</dbReference>
<dbReference type="eggNOG" id="COG1027">
    <property type="taxonomic scope" value="Bacteria"/>
</dbReference>
<organism evidence="4 5">
    <name type="scientific">Maridesulfovibrio salexigens (strain ATCC 14822 / DSM 2638 / NCIMB 8403 / VKM B-1763)</name>
    <name type="common">Desulfovibrio salexigens</name>
    <dbReference type="NCBI Taxonomy" id="526222"/>
    <lineage>
        <taxon>Bacteria</taxon>
        <taxon>Pseudomonadati</taxon>
        <taxon>Thermodesulfobacteriota</taxon>
        <taxon>Desulfovibrionia</taxon>
        <taxon>Desulfovibrionales</taxon>
        <taxon>Desulfovibrionaceae</taxon>
        <taxon>Maridesulfovibrio</taxon>
    </lineage>
</organism>
<evidence type="ECO:0000313" key="5">
    <source>
        <dbReference type="Proteomes" id="UP000002601"/>
    </source>
</evidence>
<dbReference type="Gene3D" id="1.10.275.10">
    <property type="entry name" value="Fumarase/aspartase (N-terminal domain)"/>
    <property type="match status" value="1"/>
</dbReference>
<dbReference type="Gene3D" id="1.20.200.10">
    <property type="entry name" value="Fumarase/aspartase (Central domain)"/>
    <property type="match status" value="1"/>
</dbReference>
<dbReference type="PROSITE" id="PS00163">
    <property type="entry name" value="FUMARATE_LYASES"/>
    <property type="match status" value="1"/>
</dbReference>
<protein>
    <submittedName>
        <fullName evidence="4">Fumarate lyase</fullName>
    </submittedName>
</protein>
<dbReference type="HOGENOM" id="CLU_021594_4_0_7"/>
<reference evidence="4 5" key="1">
    <citation type="submission" date="2009-06" db="EMBL/GenBank/DDBJ databases">
        <title>Complete sequence of Desulfovibrio salexigens DSM 2638.</title>
        <authorList>
            <consortium name="US DOE Joint Genome Institute"/>
            <person name="Lucas S."/>
            <person name="Copeland A."/>
            <person name="Lapidus A."/>
            <person name="Glavina del Rio T."/>
            <person name="Tice H."/>
            <person name="Bruce D."/>
            <person name="Goodwin L."/>
            <person name="Pitluck S."/>
            <person name="Munk A.C."/>
            <person name="Brettin T."/>
            <person name="Detter J.C."/>
            <person name="Han C."/>
            <person name="Tapia R."/>
            <person name="Larimer F."/>
            <person name="Land M."/>
            <person name="Hauser L."/>
            <person name="Kyrpides N."/>
            <person name="Anderson I."/>
            <person name="Wall J.D."/>
            <person name="Arkin A.P."/>
            <person name="Dehal P."/>
            <person name="Chivian D."/>
            <person name="Giles B."/>
            <person name="Hazen T.C."/>
        </authorList>
    </citation>
    <scope>NUCLEOTIDE SEQUENCE [LARGE SCALE GENOMIC DNA]</scope>
    <source>
        <strain evidence="5">ATCC 14822 / DSM 2638 / NCIMB 8403 / VKM B-1763</strain>
    </source>
</reference>
<evidence type="ECO:0000259" key="3">
    <source>
        <dbReference type="Pfam" id="PF10415"/>
    </source>
</evidence>
<dbReference type="AlphaFoldDB" id="C6C202"/>
<dbReference type="STRING" id="526222.Desal_1336"/>
<dbReference type="InterPro" id="IPR024083">
    <property type="entry name" value="Fumarase/histidase_N"/>
</dbReference>
<dbReference type="KEGG" id="dsa:Desal_1336"/>
<gene>
    <name evidence="4" type="ordered locus">Desal_1336</name>
</gene>
<dbReference type="GO" id="GO:0008797">
    <property type="term" value="F:aspartate ammonia-lyase activity"/>
    <property type="evidence" value="ECO:0007669"/>
    <property type="project" value="TreeGrafter"/>
</dbReference>
<dbReference type="OrthoDB" id="9802809at2"/>
<dbReference type="CDD" id="cd01357">
    <property type="entry name" value="Aspartase"/>
    <property type="match status" value="1"/>
</dbReference>
<dbReference type="Pfam" id="PF10415">
    <property type="entry name" value="FumaraseC_C"/>
    <property type="match status" value="1"/>
</dbReference>